<evidence type="ECO:0000256" key="5">
    <source>
        <dbReference type="ARBA" id="ARBA00022679"/>
    </source>
</evidence>
<gene>
    <name evidence="9" type="ORF">JG687_00015457</name>
</gene>
<dbReference type="PANTHER" id="PTHR22884">
    <property type="entry name" value="SET DOMAIN PROTEINS"/>
    <property type="match status" value="1"/>
</dbReference>
<protein>
    <recommendedName>
        <fullName evidence="8">SET domain-containing protein</fullName>
    </recommendedName>
</protein>
<reference evidence="9" key="1">
    <citation type="submission" date="2021-01" db="EMBL/GenBank/DDBJ databases">
        <title>Phytophthora aleatoria, a newly-described species from Pinus radiata is distinct from Phytophthora cactorum isolates based on comparative genomics.</title>
        <authorList>
            <person name="Mcdougal R."/>
            <person name="Panda P."/>
            <person name="Williams N."/>
            <person name="Studholme D.J."/>
        </authorList>
    </citation>
    <scope>NUCLEOTIDE SEQUENCE</scope>
    <source>
        <strain evidence="9">NZFS 3830</strain>
    </source>
</reference>
<evidence type="ECO:0000256" key="6">
    <source>
        <dbReference type="ARBA" id="ARBA00022691"/>
    </source>
</evidence>
<dbReference type="Pfam" id="PF00856">
    <property type="entry name" value="SET"/>
    <property type="match status" value="1"/>
</dbReference>
<organism evidence="9 10">
    <name type="scientific">Phytophthora cactorum</name>
    <dbReference type="NCBI Taxonomy" id="29920"/>
    <lineage>
        <taxon>Eukaryota</taxon>
        <taxon>Sar</taxon>
        <taxon>Stramenopiles</taxon>
        <taxon>Oomycota</taxon>
        <taxon>Peronosporomycetes</taxon>
        <taxon>Peronosporales</taxon>
        <taxon>Peronosporaceae</taxon>
        <taxon>Phytophthora</taxon>
    </lineage>
</organism>
<comment type="caution">
    <text evidence="9">The sequence shown here is derived from an EMBL/GenBank/DDBJ whole genome shotgun (WGS) entry which is preliminary data.</text>
</comment>
<evidence type="ECO:0000256" key="1">
    <source>
        <dbReference type="ARBA" id="ARBA00004123"/>
    </source>
</evidence>
<evidence type="ECO:0000256" key="2">
    <source>
        <dbReference type="ARBA" id="ARBA00004286"/>
    </source>
</evidence>
<dbReference type="AlphaFoldDB" id="A0A8T1TW74"/>
<keyword evidence="7" id="KW-0539">Nucleus</keyword>
<evidence type="ECO:0000256" key="4">
    <source>
        <dbReference type="ARBA" id="ARBA00022603"/>
    </source>
</evidence>
<keyword evidence="6" id="KW-0949">S-adenosyl-L-methionine</keyword>
<evidence type="ECO:0000313" key="9">
    <source>
        <dbReference type="EMBL" id="KAG6948479.1"/>
    </source>
</evidence>
<proteinExistence type="predicted"/>
<keyword evidence="3" id="KW-0158">Chromosome</keyword>
<keyword evidence="4" id="KW-0489">Methyltransferase</keyword>
<evidence type="ECO:0000313" key="10">
    <source>
        <dbReference type="Proteomes" id="UP000688947"/>
    </source>
</evidence>
<dbReference type="InterPro" id="IPR001214">
    <property type="entry name" value="SET_dom"/>
</dbReference>
<evidence type="ECO:0000259" key="8">
    <source>
        <dbReference type="Pfam" id="PF00856"/>
    </source>
</evidence>
<dbReference type="InterPro" id="IPR050777">
    <property type="entry name" value="SET2_Histone-Lys_MeTrsfase"/>
</dbReference>
<sequence length="124" mass="14016">MQVECVRGSCATEGHCSNQQMQDDSNALLSVKKVPDKWIALFTCQQFLPGAFVCEYTGEIIRRTTYRRREMASKDCELKSTTNYYGMTVTNNEVIDARAIGGLARFANHSCQPNRSKRSTTSYK</sequence>
<dbReference type="GO" id="GO:0032259">
    <property type="term" value="P:methylation"/>
    <property type="evidence" value="ECO:0007669"/>
    <property type="project" value="UniProtKB-KW"/>
</dbReference>
<dbReference type="GO" id="GO:0008168">
    <property type="term" value="F:methyltransferase activity"/>
    <property type="evidence" value="ECO:0007669"/>
    <property type="project" value="UniProtKB-KW"/>
</dbReference>
<dbReference type="GO" id="GO:0005634">
    <property type="term" value="C:nucleus"/>
    <property type="evidence" value="ECO:0007669"/>
    <property type="project" value="UniProtKB-SubCell"/>
</dbReference>
<dbReference type="OrthoDB" id="89186at2759"/>
<keyword evidence="5" id="KW-0808">Transferase</keyword>
<comment type="subcellular location">
    <subcellularLocation>
        <location evidence="2">Chromosome</location>
    </subcellularLocation>
    <subcellularLocation>
        <location evidence="1">Nucleus</location>
    </subcellularLocation>
</comment>
<name>A0A8T1TW74_9STRA</name>
<dbReference type="Proteomes" id="UP000688947">
    <property type="component" value="Unassembled WGS sequence"/>
</dbReference>
<accession>A0A8T1TW74</accession>
<feature type="domain" description="SET" evidence="8">
    <location>
        <begin position="41"/>
        <end position="115"/>
    </location>
</feature>
<dbReference type="EMBL" id="JAENGZ010001377">
    <property type="protein sequence ID" value="KAG6948479.1"/>
    <property type="molecule type" value="Genomic_DNA"/>
</dbReference>
<evidence type="ECO:0000256" key="3">
    <source>
        <dbReference type="ARBA" id="ARBA00022454"/>
    </source>
</evidence>
<dbReference type="GO" id="GO:0005694">
    <property type="term" value="C:chromosome"/>
    <property type="evidence" value="ECO:0007669"/>
    <property type="project" value="UniProtKB-SubCell"/>
</dbReference>
<evidence type="ECO:0000256" key="7">
    <source>
        <dbReference type="ARBA" id="ARBA00023242"/>
    </source>
</evidence>